<organism evidence="1 2">
    <name type="scientific">Mycolicibacterium crocinum</name>
    <dbReference type="NCBI Taxonomy" id="388459"/>
    <lineage>
        <taxon>Bacteria</taxon>
        <taxon>Bacillati</taxon>
        <taxon>Actinomycetota</taxon>
        <taxon>Actinomycetes</taxon>
        <taxon>Mycobacteriales</taxon>
        <taxon>Mycobacteriaceae</taxon>
        <taxon>Mycolicibacterium</taxon>
    </lineage>
</organism>
<dbReference type="Pfam" id="PF17963">
    <property type="entry name" value="Big_9"/>
    <property type="match status" value="1"/>
</dbReference>
<dbReference type="Gene3D" id="2.120.10.30">
    <property type="entry name" value="TolB, C-terminal domain"/>
    <property type="match status" value="1"/>
</dbReference>
<dbReference type="InterPro" id="IPR011042">
    <property type="entry name" value="6-blade_b-propeller_TolB-like"/>
</dbReference>
<dbReference type="EMBL" id="CP092362">
    <property type="protein sequence ID" value="ULN42509.1"/>
    <property type="molecule type" value="Genomic_DNA"/>
</dbReference>
<dbReference type="InterPro" id="IPR011659">
    <property type="entry name" value="WD40"/>
</dbReference>
<dbReference type="SUPFAM" id="SSF82171">
    <property type="entry name" value="DPP6 N-terminal domain-like"/>
    <property type="match status" value="2"/>
</dbReference>
<keyword evidence="2" id="KW-1185">Reference proteome</keyword>
<gene>
    <name evidence="1" type="ORF">MI149_05155</name>
</gene>
<protein>
    <recommendedName>
        <fullName evidence="3">RapA2 cadherin-like domain-containing protein</fullName>
    </recommendedName>
</protein>
<evidence type="ECO:0008006" key="3">
    <source>
        <dbReference type="Google" id="ProtNLM"/>
    </source>
</evidence>
<dbReference type="Gene3D" id="2.60.40.10">
    <property type="entry name" value="Immunoglobulins"/>
    <property type="match status" value="1"/>
</dbReference>
<evidence type="ECO:0000313" key="2">
    <source>
        <dbReference type="Proteomes" id="UP001055337"/>
    </source>
</evidence>
<name>A0ABY3TRA1_9MYCO</name>
<proteinExistence type="predicted"/>
<accession>A0ABY3TRA1</accession>
<dbReference type="Proteomes" id="UP001055337">
    <property type="component" value="Chromosome"/>
</dbReference>
<dbReference type="RefSeq" id="WP_240178930.1">
    <property type="nucleotide sequence ID" value="NZ_CP092362.2"/>
</dbReference>
<sequence>MSAPVVAPNPAGLLNGIVTSLLNPFLKPAPTNSGPIVPIIWTALGTVRRDLFNQAPTIGTPSTTVQTGQTVTGNIGATDIEGDPLKYTVTQGPKYGTVTIDQATGNFTYTPDDINYNAAQTDSFTISVTDGKFNVLMPFSSRTVSASSSLTVLSPQATRVILNVPSTITSPQIPRFSPDGKSLYFAGTPVAGGRSELYMMSADDTDGSTVTCVTCGVSTSITNDLRKPVPTADGSGRIVLQSVNPATGSYTNVVYQPATDTASASLIPIITPASGSTAIDKQREMRISPDGKYVLFSQIQLGTGNLITAVPIVGKLNLTTNATTGAPEYHIDDARVVYPVGEGKQWTPDGKGVIILGGQYESGNVDDVVVDLATGNVTRLTGNLDYDEDVDMSPNQQWIAICSTRGLDALTPMTRIDRPALLPAYIQGSVYNAYAGKLATADYPSGTGINVSNQEWLVAVEDDLKGENGIPLFVTGDGYTARSMPSWNADGTSVAFWERSITDPSDTRLVITNLKYTTSVGTVQGDRVTPNADWAPALSTYKAGPAPLPPVGAYTSQYGGTAYVSEAPDTTIAGNTIRTVTYTNYVNSEGMILNGTESTSTGASQASIVYKANIVVTGDHTGSLTANATINKLTTTITGTISSTLDGNTQVLLDPTKVIDDQLSA</sequence>
<dbReference type="Pfam" id="PF07676">
    <property type="entry name" value="PD40"/>
    <property type="match status" value="1"/>
</dbReference>
<reference evidence="1" key="1">
    <citation type="submission" date="2022-08" db="EMBL/GenBank/DDBJ databases">
        <title>Whole genome sequencing of non-tuberculosis mycobacteria type-strains.</title>
        <authorList>
            <person name="Igarashi Y."/>
            <person name="Osugi A."/>
            <person name="Mitarai S."/>
        </authorList>
    </citation>
    <scope>NUCLEOTIDE SEQUENCE</scope>
    <source>
        <strain evidence="1">JCM 16369</strain>
    </source>
</reference>
<dbReference type="InterPro" id="IPR013783">
    <property type="entry name" value="Ig-like_fold"/>
</dbReference>
<evidence type="ECO:0000313" key="1">
    <source>
        <dbReference type="EMBL" id="ULN42509.1"/>
    </source>
</evidence>